<dbReference type="InterPro" id="IPR000531">
    <property type="entry name" value="Beta-barrel_TonB"/>
</dbReference>
<proteinExistence type="inferred from homology"/>
<evidence type="ECO:0000256" key="1">
    <source>
        <dbReference type="ARBA" id="ARBA00004571"/>
    </source>
</evidence>
<evidence type="ECO:0000259" key="14">
    <source>
        <dbReference type="Pfam" id="PF00593"/>
    </source>
</evidence>
<sequence length="233" mass="25691">NVYINYAVSQQPPGGNNFALAQSGSGNSANRTDFKPQKANTSEIGTKWQVLDKRLLLTAALFRTDIENEVEQNDDGTYSQYGKKRVEGYEISVAGNITPAWQVIGGYTQQKATIKNGKDVAQDGSSSLPYTPEHAFTLWSQYQATDDISVGAGARYIGSMHKGSDGAVGTPAFTEGYWVADAKLGYRVNRNLDFQLNVYNLFDTDYVASINKSGYRYHPGEPRTFLLTANMHF</sequence>
<feature type="non-terminal residue" evidence="15">
    <location>
        <position position="1"/>
    </location>
</feature>
<dbReference type="Proteomes" id="UP000462410">
    <property type="component" value="Unassembled WGS sequence"/>
</dbReference>
<keyword evidence="11 12" id="KW-0998">Cell outer membrane</keyword>
<accession>A0A8T5ZVD8</accession>
<evidence type="ECO:0000256" key="8">
    <source>
        <dbReference type="ARBA" id="ARBA00023065"/>
    </source>
</evidence>
<evidence type="ECO:0000256" key="6">
    <source>
        <dbReference type="ARBA" id="ARBA00022729"/>
    </source>
</evidence>
<feature type="compositionally biased region" description="Polar residues" evidence="13">
    <location>
        <begin position="15"/>
        <end position="31"/>
    </location>
</feature>
<name>A0A8T5ZVD8_ECOLX</name>
<dbReference type="PANTHER" id="PTHR32552:SF89">
    <property type="entry name" value="CATECHOLATE SIDEROPHORE RECEPTOR FIU"/>
    <property type="match status" value="1"/>
</dbReference>
<keyword evidence="6" id="KW-0732">Signal</keyword>
<dbReference type="AlphaFoldDB" id="A0A8T5ZVD8"/>
<gene>
    <name evidence="15" type="ORF">GP965_12330</name>
</gene>
<feature type="domain" description="TonB-dependent receptor-like beta-barrel" evidence="14">
    <location>
        <begin position="2"/>
        <end position="201"/>
    </location>
</feature>
<evidence type="ECO:0000256" key="7">
    <source>
        <dbReference type="ARBA" id="ARBA00023004"/>
    </source>
</evidence>
<dbReference type="GO" id="GO:0015344">
    <property type="term" value="F:siderophore uptake transmembrane transporter activity"/>
    <property type="evidence" value="ECO:0007669"/>
    <property type="project" value="TreeGrafter"/>
</dbReference>
<comment type="subcellular location">
    <subcellularLocation>
        <location evidence="1 12">Cell outer membrane</location>
        <topology evidence="1 12">Multi-pass membrane protein</topology>
    </subcellularLocation>
</comment>
<dbReference type="Gene3D" id="2.40.170.20">
    <property type="entry name" value="TonB-dependent receptor, beta-barrel domain"/>
    <property type="match status" value="1"/>
</dbReference>
<evidence type="ECO:0000313" key="15">
    <source>
        <dbReference type="EMBL" id="MWT21695.1"/>
    </source>
</evidence>
<keyword evidence="2 12" id="KW-0813">Transport</keyword>
<evidence type="ECO:0000256" key="2">
    <source>
        <dbReference type="ARBA" id="ARBA00022448"/>
    </source>
</evidence>
<dbReference type="EMBL" id="WTRC01000161">
    <property type="protein sequence ID" value="MWT21695.1"/>
    <property type="molecule type" value="Genomic_DNA"/>
</dbReference>
<reference evidence="15 16" key="1">
    <citation type="submission" date="2019-12" db="EMBL/GenBank/DDBJ databases">
        <title>Enteriobacteria Tanzani isolates_8377-8380.</title>
        <authorList>
            <person name="Subbiah M."/>
            <person name="Call D."/>
        </authorList>
    </citation>
    <scope>NUCLEOTIDE SEQUENCE [LARGE SCALE GENOMIC DNA]</scope>
    <source>
        <strain evidence="15 16">8378wH8</strain>
    </source>
</reference>
<evidence type="ECO:0000256" key="12">
    <source>
        <dbReference type="PROSITE-ProRule" id="PRU01360"/>
    </source>
</evidence>
<keyword evidence="3 12" id="KW-1134">Transmembrane beta strand</keyword>
<evidence type="ECO:0000256" key="5">
    <source>
        <dbReference type="ARBA" id="ARBA00022692"/>
    </source>
</evidence>
<dbReference type="Pfam" id="PF00593">
    <property type="entry name" value="TonB_dep_Rec_b-barrel"/>
    <property type="match status" value="1"/>
</dbReference>
<evidence type="ECO:0000256" key="9">
    <source>
        <dbReference type="ARBA" id="ARBA00023077"/>
    </source>
</evidence>
<keyword evidence="4" id="KW-0410">Iron transport</keyword>
<dbReference type="PROSITE" id="PS52016">
    <property type="entry name" value="TONB_DEPENDENT_REC_3"/>
    <property type="match status" value="1"/>
</dbReference>
<keyword evidence="7" id="KW-0408">Iron</keyword>
<evidence type="ECO:0000256" key="4">
    <source>
        <dbReference type="ARBA" id="ARBA00022496"/>
    </source>
</evidence>
<dbReference type="InterPro" id="IPR036942">
    <property type="entry name" value="Beta-barrel_TonB_sf"/>
</dbReference>
<keyword evidence="8" id="KW-0406">Ion transport</keyword>
<dbReference type="PANTHER" id="PTHR32552">
    <property type="entry name" value="FERRICHROME IRON RECEPTOR-RELATED"/>
    <property type="match status" value="1"/>
</dbReference>
<feature type="region of interest" description="Disordered" evidence="13">
    <location>
        <begin position="15"/>
        <end position="39"/>
    </location>
</feature>
<evidence type="ECO:0000256" key="13">
    <source>
        <dbReference type="SAM" id="MobiDB-lite"/>
    </source>
</evidence>
<dbReference type="GO" id="GO:0009279">
    <property type="term" value="C:cell outer membrane"/>
    <property type="evidence" value="ECO:0007669"/>
    <property type="project" value="UniProtKB-SubCell"/>
</dbReference>
<keyword evidence="9" id="KW-0798">TonB box</keyword>
<dbReference type="InterPro" id="IPR039426">
    <property type="entry name" value="TonB-dep_rcpt-like"/>
</dbReference>
<organism evidence="15 16">
    <name type="scientific">Escherichia coli</name>
    <dbReference type="NCBI Taxonomy" id="562"/>
    <lineage>
        <taxon>Bacteria</taxon>
        <taxon>Pseudomonadati</taxon>
        <taxon>Pseudomonadota</taxon>
        <taxon>Gammaproteobacteria</taxon>
        <taxon>Enterobacterales</taxon>
        <taxon>Enterobacteriaceae</taxon>
        <taxon>Escherichia</taxon>
    </lineage>
</organism>
<comment type="caution">
    <text evidence="15">The sequence shown here is derived from an EMBL/GenBank/DDBJ whole genome shotgun (WGS) entry which is preliminary data.</text>
</comment>
<protein>
    <submittedName>
        <fullName evidence="15">TonB-dependent receptor</fullName>
    </submittedName>
</protein>
<evidence type="ECO:0000256" key="3">
    <source>
        <dbReference type="ARBA" id="ARBA00022452"/>
    </source>
</evidence>
<evidence type="ECO:0000256" key="10">
    <source>
        <dbReference type="ARBA" id="ARBA00023136"/>
    </source>
</evidence>
<dbReference type="SUPFAM" id="SSF56935">
    <property type="entry name" value="Porins"/>
    <property type="match status" value="1"/>
</dbReference>
<keyword evidence="5 12" id="KW-0812">Transmembrane</keyword>
<keyword evidence="10 12" id="KW-0472">Membrane</keyword>
<evidence type="ECO:0000256" key="11">
    <source>
        <dbReference type="ARBA" id="ARBA00023237"/>
    </source>
</evidence>
<evidence type="ECO:0000313" key="16">
    <source>
        <dbReference type="Proteomes" id="UP000462410"/>
    </source>
</evidence>
<keyword evidence="15" id="KW-0675">Receptor</keyword>
<comment type="similarity">
    <text evidence="12">Belongs to the TonB-dependent receptor family.</text>
</comment>